<protein>
    <submittedName>
        <fullName evidence="2">Uncharacterized protein</fullName>
    </submittedName>
</protein>
<proteinExistence type="predicted"/>
<reference evidence="2 3" key="1">
    <citation type="submission" date="2016-12" db="EMBL/GenBank/DDBJ databases">
        <authorList>
            <person name="Song W.-J."/>
            <person name="Kurnit D.M."/>
        </authorList>
    </citation>
    <scope>NUCLEOTIDE SEQUENCE [LARGE SCALE GENOMIC DNA]</scope>
    <source>
        <strain evidence="2 3">IMCC3135</strain>
    </source>
</reference>
<evidence type="ECO:0000313" key="2">
    <source>
        <dbReference type="EMBL" id="ASJ76503.1"/>
    </source>
</evidence>
<keyword evidence="3" id="KW-1185">Reference proteome</keyword>
<sequence>MPLLPLPLSHKLPVLSVNGAPALPARRTPDRALRAALGLCALLLLTSCQATRPPAANDARVPAQNTAATFDSESVDPSSIDSRVTQQGATERARITGFPLAHDNLKSVPKIVIDDRPWLESIHPLYIHARSLVEQELNADLRDIRLLLVADTPINSEVNHETRRLVNEQFGTSEFADQFLGRVMKTQSGTYAALFTSRLKAVMVSRSMLANYEQSLPANPEIRTAALLTLLIHELVHAADDQRYHIHENRALNFRASFAQSATFEGHAQWVTRRICAYSHCSIGLDALDNFMFSPAEQSNHLTQPVEAISRNVLEYSYVEGERFIASLAKRPGGSKLIDDLLSSPPFDPIQILSPDNYPDLKREHLNQRLIRASLDIDHPWVRDQWIGVETSPLKGVNLRADPARRQAAVDGFTRLIESMVAMQLYNRASPDAGPVEVTLLQAESATTASLFARTLHQNTLTADTYTDEEPLRIDTGAGNSQSGMSMHMYRTSQDNDTSFRTAIGVSGIYVVQIAGVSPNSVLLDDYAIRVLLNLQLPL</sequence>
<evidence type="ECO:0000313" key="3">
    <source>
        <dbReference type="Proteomes" id="UP000250079"/>
    </source>
</evidence>
<evidence type="ECO:0000256" key="1">
    <source>
        <dbReference type="SAM" id="MobiDB-lite"/>
    </source>
</evidence>
<accession>A0A2Z2NYY0</accession>
<dbReference type="RefSeq" id="WP_088921271.1">
    <property type="nucleotide sequence ID" value="NZ_CP018632.1"/>
</dbReference>
<organism evidence="2 3">
    <name type="scientific">Granulosicoccus antarcticus IMCC3135</name>
    <dbReference type="NCBI Taxonomy" id="1192854"/>
    <lineage>
        <taxon>Bacteria</taxon>
        <taxon>Pseudomonadati</taxon>
        <taxon>Pseudomonadota</taxon>
        <taxon>Gammaproteobacteria</taxon>
        <taxon>Chromatiales</taxon>
        <taxon>Granulosicoccaceae</taxon>
        <taxon>Granulosicoccus</taxon>
    </lineage>
</organism>
<name>A0A2Z2NYY0_9GAMM</name>
<dbReference type="AlphaFoldDB" id="A0A2Z2NYY0"/>
<feature type="region of interest" description="Disordered" evidence="1">
    <location>
        <begin position="69"/>
        <end position="88"/>
    </location>
</feature>
<gene>
    <name evidence="2" type="ORF">IMCC3135_32290</name>
</gene>
<dbReference type="EMBL" id="CP018632">
    <property type="protein sequence ID" value="ASJ76503.1"/>
    <property type="molecule type" value="Genomic_DNA"/>
</dbReference>
<dbReference type="KEGG" id="gai:IMCC3135_32290"/>
<dbReference type="Proteomes" id="UP000250079">
    <property type="component" value="Chromosome"/>
</dbReference>